<sequence length="398" mass="44040">MAFNAMGNEAMARRYQQMTGQSSSESAQRTSVNDGAPLRPITTLDLFAGAGGLSLGFHLADRGYTPVFAVEHEAAAARSFERNFGCEVYAGDIEDSPAYPDEIDLIIGGPPCQGFSPLGRDRDDESRASLNGLWKHYLDAVRTLKPQAFVIENVPEFQKSAQFAELLHLLNHDTELSAYTPAYGVLNAADYGVPQRRRRGILIAIRDVDRKLPWPPTPTHGPGSQGQVPQVTVRDAIEDLPSRTKGTDPYISGDDQHLHFGRRPRPESMERYRAIPPGGNRFDLMAKRPDITPACWLNKPTGTTDVMGRAHWDRPSATIRTEFFKPEKGRYLHPSANRVISHREAARIQSFPDSYIFEGTKIEIARQIGNAVPPQLGKALANYVYEHAFATSSDAAVK</sequence>
<keyword evidence="4" id="KW-0680">Restriction system</keyword>
<dbReference type="GO" id="GO:0003886">
    <property type="term" value="F:DNA (cytosine-5-)-methyltransferase activity"/>
    <property type="evidence" value="ECO:0007669"/>
    <property type="project" value="UniProtKB-EC"/>
</dbReference>
<dbReference type="PRINTS" id="PR00105">
    <property type="entry name" value="C5METTRFRASE"/>
</dbReference>
<keyword evidence="10" id="KW-1185">Reference proteome</keyword>
<dbReference type="Proteomes" id="UP000018291">
    <property type="component" value="Unassembled WGS sequence"/>
</dbReference>
<dbReference type="NCBIfam" id="TIGR00675">
    <property type="entry name" value="dcm"/>
    <property type="match status" value="1"/>
</dbReference>
<dbReference type="InterPro" id="IPR050390">
    <property type="entry name" value="C5-Methyltransferase"/>
</dbReference>
<dbReference type="HOGENOM" id="CLU_006958_2_2_11"/>
<dbReference type="GO" id="GO:0044027">
    <property type="term" value="P:negative regulation of gene expression via chromosomal CpG island methylation"/>
    <property type="evidence" value="ECO:0007669"/>
    <property type="project" value="TreeGrafter"/>
</dbReference>
<evidence type="ECO:0000256" key="6">
    <source>
        <dbReference type="RuleBase" id="RU000416"/>
    </source>
</evidence>
<dbReference type="GO" id="GO:0009307">
    <property type="term" value="P:DNA restriction-modification system"/>
    <property type="evidence" value="ECO:0007669"/>
    <property type="project" value="UniProtKB-KW"/>
</dbReference>
<dbReference type="PANTHER" id="PTHR10629">
    <property type="entry name" value="CYTOSINE-SPECIFIC METHYLTRANSFERASE"/>
    <property type="match status" value="1"/>
</dbReference>
<comment type="similarity">
    <text evidence="5 6">Belongs to the class I-like SAM-binding methyltransferase superfamily. C5-methyltransferase family.</text>
</comment>
<comment type="caution">
    <text evidence="9">The sequence shown here is derived from an EMBL/GenBank/DDBJ whole genome shotgun (WGS) entry which is preliminary data.</text>
</comment>
<comment type="catalytic activity">
    <reaction evidence="7">
        <text>a 2'-deoxycytidine in DNA + S-adenosyl-L-methionine = a 5-methyl-2'-deoxycytidine in DNA + S-adenosyl-L-homocysteine + H(+)</text>
        <dbReference type="Rhea" id="RHEA:13681"/>
        <dbReference type="Rhea" id="RHEA-COMP:11369"/>
        <dbReference type="Rhea" id="RHEA-COMP:11370"/>
        <dbReference type="ChEBI" id="CHEBI:15378"/>
        <dbReference type="ChEBI" id="CHEBI:57856"/>
        <dbReference type="ChEBI" id="CHEBI:59789"/>
        <dbReference type="ChEBI" id="CHEBI:85452"/>
        <dbReference type="ChEBI" id="CHEBI:85454"/>
        <dbReference type="EC" id="2.1.1.37"/>
    </reaction>
</comment>
<feature type="compositionally biased region" description="Polar residues" evidence="8">
    <location>
        <begin position="16"/>
        <end position="33"/>
    </location>
</feature>
<feature type="region of interest" description="Disordered" evidence="8">
    <location>
        <begin position="14"/>
        <end position="36"/>
    </location>
</feature>
<dbReference type="PROSITE" id="PS00095">
    <property type="entry name" value="C5_MTASE_2"/>
    <property type="match status" value="1"/>
</dbReference>
<dbReference type="EC" id="2.1.1.37" evidence="7"/>
<dbReference type="STRING" id="1229780.BN381_150024"/>
<evidence type="ECO:0000256" key="1">
    <source>
        <dbReference type="ARBA" id="ARBA00022603"/>
    </source>
</evidence>
<reference evidence="9 10" key="1">
    <citation type="journal article" date="2013" name="ISME J.">
        <title>Metabolic model for the filamentous 'Candidatus Microthrix parvicella' based on genomic and metagenomic analyses.</title>
        <authorList>
            <person name="Jon McIlroy S."/>
            <person name="Kristiansen R."/>
            <person name="Albertsen M."/>
            <person name="Michael Karst S."/>
            <person name="Rossetti S."/>
            <person name="Lund Nielsen J."/>
            <person name="Tandoi V."/>
            <person name="James Seviour R."/>
            <person name="Nielsen P.H."/>
        </authorList>
    </citation>
    <scope>NUCLEOTIDE SEQUENCE [LARGE SCALE GENOMIC DNA]</scope>
    <source>
        <strain evidence="9 10">RN1</strain>
    </source>
</reference>
<dbReference type="InterPro" id="IPR001525">
    <property type="entry name" value="C5_MeTfrase"/>
</dbReference>
<dbReference type="SUPFAM" id="SSF53335">
    <property type="entry name" value="S-adenosyl-L-methionine-dependent methyltransferases"/>
    <property type="match status" value="1"/>
</dbReference>
<feature type="region of interest" description="Disordered" evidence="8">
    <location>
        <begin position="241"/>
        <end position="262"/>
    </location>
</feature>
<dbReference type="Pfam" id="PF00145">
    <property type="entry name" value="DNA_methylase"/>
    <property type="match status" value="1"/>
</dbReference>
<name>R4Z0V8_9ACTN</name>
<dbReference type="PANTHER" id="PTHR10629:SF52">
    <property type="entry name" value="DNA (CYTOSINE-5)-METHYLTRANSFERASE 1"/>
    <property type="match status" value="1"/>
</dbReference>
<dbReference type="eggNOG" id="COG0270">
    <property type="taxonomic scope" value="Bacteria"/>
</dbReference>
<dbReference type="InterPro" id="IPR029063">
    <property type="entry name" value="SAM-dependent_MTases_sf"/>
</dbReference>
<feature type="active site" evidence="5">
    <location>
        <position position="112"/>
    </location>
</feature>
<dbReference type="GO" id="GO:0003677">
    <property type="term" value="F:DNA binding"/>
    <property type="evidence" value="ECO:0007669"/>
    <property type="project" value="TreeGrafter"/>
</dbReference>
<evidence type="ECO:0000256" key="7">
    <source>
        <dbReference type="RuleBase" id="RU000417"/>
    </source>
</evidence>
<evidence type="ECO:0000256" key="2">
    <source>
        <dbReference type="ARBA" id="ARBA00022679"/>
    </source>
</evidence>
<evidence type="ECO:0000313" key="9">
    <source>
        <dbReference type="EMBL" id="CCM62911.1"/>
    </source>
</evidence>
<dbReference type="EMBL" id="CANL01000007">
    <property type="protein sequence ID" value="CCM62911.1"/>
    <property type="molecule type" value="Genomic_DNA"/>
</dbReference>
<evidence type="ECO:0000256" key="3">
    <source>
        <dbReference type="ARBA" id="ARBA00022691"/>
    </source>
</evidence>
<evidence type="ECO:0000256" key="5">
    <source>
        <dbReference type="PROSITE-ProRule" id="PRU01016"/>
    </source>
</evidence>
<dbReference type="PROSITE" id="PS00094">
    <property type="entry name" value="C5_MTASE_1"/>
    <property type="match status" value="1"/>
</dbReference>
<organism evidence="9 10">
    <name type="scientific">Candidatus Neomicrothrix parvicella RN1</name>
    <dbReference type="NCBI Taxonomy" id="1229780"/>
    <lineage>
        <taxon>Bacteria</taxon>
        <taxon>Bacillati</taxon>
        <taxon>Actinomycetota</taxon>
        <taxon>Acidimicrobiia</taxon>
        <taxon>Acidimicrobiales</taxon>
        <taxon>Microthrixaceae</taxon>
        <taxon>Candidatus Neomicrothrix</taxon>
    </lineage>
</organism>
<dbReference type="GO" id="GO:0032259">
    <property type="term" value="P:methylation"/>
    <property type="evidence" value="ECO:0007669"/>
    <property type="project" value="UniProtKB-KW"/>
</dbReference>
<keyword evidence="3 5" id="KW-0949">S-adenosyl-L-methionine</keyword>
<evidence type="ECO:0000256" key="8">
    <source>
        <dbReference type="SAM" id="MobiDB-lite"/>
    </source>
</evidence>
<dbReference type="RefSeq" id="WP_012224797.1">
    <property type="nucleotide sequence ID" value="NZ_HG422565.1"/>
</dbReference>
<gene>
    <name evidence="9" type="ORF">BN381_150024</name>
</gene>
<dbReference type="Gene3D" id="3.90.120.10">
    <property type="entry name" value="DNA Methylase, subunit A, domain 2"/>
    <property type="match status" value="1"/>
</dbReference>
<accession>R4Z0V8</accession>
<proteinExistence type="inferred from homology"/>
<dbReference type="InterPro" id="IPR031303">
    <property type="entry name" value="C5_meth_CS"/>
</dbReference>
<keyword evidence="2 5" id="KW-0808">Transferase</keyword>
<protein>
    <recommendedName>
        <fullName evidence="7">Cytosine-specific methyltransferase</fullName>
        <ecNumber evidence="7">2.1.1.37</ecNumber>
    </recommendedName>
</protein>
<dbReference type="Gene3D" id="3.40.50.150">
    <property type="entry name" value="Vaccinia Virus protein VP39"/>
    <property type="match status" value="1"/>
</dbReference>
<evidence type="ECO:0000313" key="10">
    <source>
        <dbReference type="Proteomes" id="UP000018291"/>
    </source>
</evidence>
<dbReference type="AlphaFoldDB" id="R4Z0V8"/>
<dbReference type="InterPro" id="IPR018117">
    <property type="entry name" value="C5_DNA_meth_AS"/>
</dbReference>
<dbReference type="PROSITE" id="PS51679">
    <property type="entry name" value="SAM_MT_C5"/>
    <property type="match status" value="1"/>
</dbReference>
<evidence type="ECO:0000256" key="4">
    <source>
        <dbReference type="ARBA" id="ARBA00022747"/>
    </source>
</evidence>
<keyword evidence="1 5" id="KW-0489">Methyltransferase</keyword>